<name>A0AC34RAA6_9BILA</name>
<reference evidence="2" key="1">
    <citation type="submission" date="2022-11" db="UniProtKB">
        <authorList>
            <consortium name="WormBaseParasite"/>
        </authorList>
    </citation>
    <scope>IDENTIFICATION</scope>
</reference>
<proteinExistence type="predicted"/>
<dbReference type="WBParaSite" id="JU765_v2.g505.t1">
    <property type="protein sequence ID" value="JU765_v2.g505.t1"/>
    <property type="gene ID" value="JU765_v2.g505"/>
</dbReference>
<evidence type="ECO:0000313" key="2">
    <source>
        <dbReference type="WBParaSite" id="JU765_v2.g505.t1"/>
    </source>
</evidence>
<sequence length="215" mass="23332">MQTYLPTYLRDVLNLDLNDNGMYTAVPFFVQLFSKNFLGNVADYLKKRRILTSSSACRVFQSIASFGGALVYLVMALYVDCSTPLAALLLLAIFGFCFGGAIPGSFTSSLCIAPSYTGMIASFTLVAGCFGNILAPAAVAVLVKQGTRFEWSIVFFCVALVNILGGGIFFVYGTAKIQPWAKMQIPTVAATVSTHRGVQNRNNAVRVSRDTERQM</sequence>
<dbReference type="Proteomes" id="UP000887576">
    <property type="component" value="Unplaced"/>
</dbReference>
<protein>
    <submittedName>
        <fullName evidence="2">Uncharacterized protein</fullName>
    </submittedName>
</protein>
<evidence type="ECO:0000313" key="1">
    <source>
        <dbReference type="Proteomes" id="UP000887576"/>
    </source>
</evidence>
<accession>A0AC34RAA6</accession>
<organism evidence="1 2">
    <name type="scientific">Panagrolaimus sp. JU765</name>
    <dbReference type="NCBI Taxonomy" id="591449"/>
    <lineage>
        <taxon>Eukaryota</taxon>
        <taxon>Metazoa</taxon>
        <taxon>Ecdysozoa</taxon>
        <taxon>Nematoda</taxon>
        <taxon>Chromadorea</taxon>
        <taxon>Rhabditida</taxon>
        <taxon>Tylenchina</taxon>
        <taxon>Panagrolaimomorpha</taxon>
        <taxon>Panagrolaimoidea</taxon>
        <taxon>Panagrolaimidae</taxon>
        <taxon>Panagrolaimus</taxon>
    </lineage>
</organism>